<feature type="transmembrane region" description="Helical" evidence="1">
    <location>
        <begin position="155"/>
        <end position="176"/>
    </location>
</feature>
<keyword evidence="1" id="KW-1133">Transmembrane helix</keyword>
<accession>A0A2J6PZ29</accession>
<protein>
    <submittedName>
        <fullName evidence="2">Uncharacterized protein</fullName>
    </submittedName>
</protein>
<evidence type="ECO:0000256" key="1">
    <source>
        <dbReference type="SAM" id="Phobius"/>
    </source>
</evidence>
<dbReference type="Proteomes" id="UP000235672">
    <property type="component" value="Unassembled WGS sequence"/>
</dbReference>
<feature type="transmembrane region" description="Helical" evidence="1">
    <location>
        <begin position="75"/>
        <end position="100"/>
    </location>
</feature>
<proteinExistence type="predicted"/>
<evidence type="ECO:0000313" key="2">
    <source>
        <dbReference type="EMBL" id="PMD19268.1"/>
    </source>
</evidence>
<dbReference type="OrthoDB" id="3599804at2759"/>
<organism evidence="2 3">
    <name type="scientific">Hyaloscypha hepaticicola</name>
    <dbReference type="NCBI Taxonomy" id="2082293"/>
    <lineage>
        <taxon>Eukaryota</taxon>
        <taxon>Fungi</taxon>
        <taxon>Dikarya</taxon>
        <taxon>Ascomycota</taxon>
        <taxon>Pezizomycotina</taxon>
        <taxon>Leotiomycetes</taxon>
        <taxon>Helotiales</taxon>
        <taxon>Hyaloscyphaceae</taxon>
        <taxon>Hyaloscypha</taxon>
    </lineage>
</organism>
<gene>
    <name evidence="2" type="ORF">NA56DRAFT_647333</name>
</gene>
<dbReference type="AlphaFoldDB" id="A0A2J6PZ29"/>
<feature type="transmembrane region" description="Helical" evidence="1">
    <location>
        <begin position="121"/>
        <end position="149"/>
    </location>
</feature>
<reference evidence="2 3" key="1">
    <citation type="submission" date="2016-05" db="EMBL/GenBank/DDBJ databases">
        <title>A degradative enzymes factory behind the ericoid mycorrhizal symbiosis.</title>
        <authorList>
            <consortium name="DOE Joint Genome Institute"/>
            <person name="Martino E."/>
            <person name="Morin E."/>
            <person name="Grelet G."/>
            <person name="Kuo A."/>
            <person name="Kohler A."/>
            <person name="Daghino S."/>
            <person name="Barry K."/>
            <person name="Choi C."/>
            <person name="Cichocki N."/>
            <person name="Clum A."/>
            <person name="Copeland A."/>
            <person name="Hainaut M."/>
            <person name="Haridas S."/>
            <person name="Labutti K."/>
            <person name="Lindquist E."/>
            <person name="Lipzen A."/>
            <person name="Khouja H.-R."/>
            <person name="Murat C."/>
            <person name="Ohm R."/>
            <person name="Olson A."/>
            <person name="Spatafora J."/>
            <person name="Veneault-Fourrey C."/>
            <person name="Henrissat B."/>
            <person name="Grigoriev I."/>
            <person name="Martin F."/>
            <person name="Perotto S."/>
        </authorList>
    </citation>
    <scope>NUCLEOTIDE SEQUENCE [LARGE SCALE GENOMIC DNA]</scope>
    <source>
        <strain evidence="2 3">UAMH 7357</strain>
    </source>
</reference>
<dbReference type="EMBL" id="KZ613490">
    <property type="protein sequence ID" value="PMD19268.1"/>
    <property type="molecule type" value="Genomic_DNA"/>
</dbReference>
<sequence length="315" mass="35239">MEVPYSSSPSKPVSPAACEPAPIPKHPGERLADYFKTMFQTLTAISTLGASLTWSKVVANPTEPFEYHGLSGTQIQYYIADAFVCFVLALFLTTLSASALSNWRPQLIRWFGVEDSHKRRVVAWWATLVSTVLIGLTMAAFIFLGIVVAGLTGTAGWIALAFTSIMAVVVLGVIVWQSPIGSPPPNAHRHHLPSHELHKPMPRYGSYHSSAGSKREDDEFVVGDFVTEEKVDVFSDRGSVTGYRRQEQDYRYEEEMERHTYVDGSGYRDGRAYAEEPLSRSSTIVRPTLAAVPPYTEELRRARQYRTQDEQEGRF</sequence>
<keyword evidence="3" id="KW-1185">Reference proteome</keyword>
<name>A0A2J6PZ29_9HELO</name>
<keyword evidence="1" id="KW-0812">Transmembrane</keyword>
<evidence type="ECO:0000313" key="3">
    <source>
        <dbReference type="Proteomes" id="UP000235672"/>
    </source>
</evidence>
<keyword evidence="1" id="KW-0472">Membrane</keyword>